<reference evidence="1 2" key="1">
    <citation type="submission" date="2024-04" db="EMBL/GenBank/DDBJ databases">
        <title>Screening of coral probiotics and analysis of their probiotic properties.</title>
        <authorList>
            <person name="Wang S."/>
        </authorList>
    </citation>
    <scope>NUCLEOTIDE SEQUENCE [LARGE SCALE GENOMIC DNA]</scope>
    <source>
        <strain evidence="1 2">GXU-Z9</strain>
    </source>
</reference>
<sequence length="50" mass="5539">MAILLWTLNRTFKSMSNSLIANVKVVPGVYGFVKKAGQMILEGKGLREVE</sequence>
<proteinExistence type="predicted"/>
<keyword evidence="2" id="KW-1185">Reference proteome</keyword>
<evidence type="ECO:0000313" key="1">
    <source>
        <dbReference type="EMBL" id="WZP08247.1"/>
    </source>
</evidence>
<organism evidence="1 2">
    <name type="scientific">Cytobacillus pseudoceanisediminis</name>
    <dbReference type="NCBI Taxonomy" id="3051614"/>
    <lineage>
        <taxon>Bacteria</taxon>
        <taxon>Bacillati</taxon>
        <taxon>Bacillota</taxon>
        <taxon>Bacilli</taxon>
        <taxon>Bacillales</taxon>
        <taxon>Bacillaceae</taxon>
        <taxon>Cytobacillus</taxon>
    </lineage>
</organism>
<dbReference type="Proteomes" id="UP001472074">
    <property type="component" value="Chromosome"/>
</dbReference>
<accession>A0ABZ2ZJD8</accession>
<dbReference type="EMBL" id="CP151651">
    <property type="protein sequence ID" value="WZP08247.1"/>
    <property type="molecule type" value="Genomic_DNA"/>
</dbReference>
<evidence type="ECO:0000313" key="2">
    <source>
        <dbReference type="Proteomes" id="UP001472074"/>
    </source>
</evidence>
<gene>
    <name evidence="1" type="ORF">AADC60_03670</name>
</gene>
<name>A0ABZ2ZJD8_9BACI</name>
<dbReference type="RefSeq" id="WP_009335315.1">
    <property type="nucleotide sequence ID" value="NZ_CP097349.1"/>
</dbReference>
<protein>
    <submittedName>
        <fullName evidence="1">Uncharacterized protein</fullName>
    </submittedName>
</protein>